<keyword evidence="4" id="KW-0106">Calcium</keyword>
<feature type="signal peptide" evidence="5">
    <location>
        <begin position="1"/>
        <end position="20"/>
    </location>
</feature>
<dbReference type="PANTHER" id="PTHR42693">
    <property type="entry name" value="ARYLSULFATASE FAMILY MEMBER"/>
    <property type="match status" value="1"/>
</dbReference>
<evidence type="ECO:0000259" key="6">
    <source>
        <dbReference type="Pfam" id="PF00884"/>
    </source>
</evidence>
<dbReference type="InterPro" id="IPR017850">
    <property type="entry name" value="Alkaline_phosphatase_core_sf"/>
</dbReference>
<dbReference type="EMBL" id="FMBK01000009">
    <property type="protein sequence ID" value="SCC72384.1"/>
    <property type="molecule type" value="Genomic_DNA"/>
</dbReference>
<organism evidence="7 8">
    <name type="scientific">Acinetobacter albensis</name>
    <dbReference type="NCBI Taxonomy" id="1673609"/>
    <lineage>
        <taxon>Bacteria</taxon>
        <taxon>Pseudomonadati</taxon>
        <taxon>Pseudomonadota</taxon>
        <taxon>Gammaproteobacteria</taxon>
        <taxon>Moraxellales</taxon>
        <taxon>Moraxellaceae</taxon>
        <taxon>Acinetobacter</taxon>
    </lineage>
</organism>
<dbReference type="Pfam" id="PF00884">
    <property type="entry name" value="Sulfatase"/>
    <property type="match status" value="1"/>
</dbReference>
<sequence>MKFNKIALMTSLLISTQLFAQKPNVVIILADDLGYSDLGSFGSEIKTPHIDSLANQGTRFTNYHTPSTCSPTRSELMSGTDHHQAGLGAMAETMRADAAKFDLSPRPQFLGKPGYEGYLNTRSMTLPQVLKDNGYKTLMAGKWHLGYTPETNPAKRGFDFSYALLNGADSHFKTLPEGIERKTIYTENGQVTELPDDFYSTDFFTQKVIEYIGDHKKTSQPFFAYVALTAPHWPLQVPTNYLNMYKGQYDQGYDVIKQKRLEKMLKLKLINSTKTAHVVSKELAPMNLDTWNNLTAEQKKIEARKMEIYAAQIKNMDDNVGKLIQHLKKIKQYDNTLFIFMSDNGAEGFYRPLPGYDNSYHNLGKTKSYELIGPRWTEVSSAPFSLWKGTAAEGGVSAPAIVKLPNNNTAKVSNSFVNVKDIFPTVLEITQSSLKPAYQDATQYNQLLGKSWMSYLKGKTNSVYGDNFIYADELHGDAYVRNKKWKLTRTITKNLSGPDWKLYDLENDRTETTDLSTKHPEIVKQLQQEYVKYTQRVGVQDFAE</sequence>
<evidence type="ECO:0000256" key="4">
    <source>
        <dbReference type="ARBA" id="ARBA00022837"/>
    </source>
</evidence>
<dbReference type="OrthoDB" id="9803751at2"/>
<evidence type="ECO:0000313" key="8">
    <source>
        <dbReference type="Proteomes" id="UP000243661"/>
    </source>
</evidence>
<dbReference type="RefSeq" id="WP_092720276.1">
    <property type="nucleotide sequence ID" value="NZ_FMBK01000009.1"/>
</dbReference>
<keyword evidence="3" id="KW-0378">Hydrolase</keyword>
<comment type="similarity">
    <text evidence="1">Belongs to the sulfatase family.</text>
</comment>
<evidence type="ECO:0000256" key="1">
    <source>
        <dbReference type="ARBA" id="ARBA00008779"/>
    </source>
</evidence>
<feature type="chain" id="PRO_5008692751" evidence="5">
    <location>
        <begin position="21"/>
        <end position="544"/>
    </location>
</feature>
<evidence type="ECO:0000256" key="3">
    <source>
        <dbReference type="ARBA" id="ARBA00022801"/>
    </source>
</evidence>
<evidence type="ECO:0000256" key="5">
    <source>
        <dbReference type="SAM" id="SignalP"/>
    </source>
</evidence>
<dbReference type="PROSITE" id="PS00149">
    <property type="entry name" value="SULFATASE_2"/>
    <property type="match status" value="1"/>
</dbReference>
<keyword evidence="2" id="KW-0479">Metal-binding</keyword>
<dbReference type="SUPFAM" id="SSF53649">
    <property type="entry name" value="Alkaline phosphatase-like"/>
    <property type="match status" value="1"/>
</dbReference>
<dbReference type="GO" id="GO:0004065">
    <property type="term" value="F:arylsulfatase activity"/>
    <property type="evidence" value="ECO:0007669"/>
    <property type="project" value="TreeGrafter"/>
</dbReference>
<proteinExistence type="inferred from homology"/>
<keyword evidence="5" id="KW-0732">Signal</keyword>
<dbReference type="InterPro" id="IPR050738">
    <property type="entry name" value="Sulfatase"/>
</dbReference>
<protein>
    <submittedName>
        <fullName evidence="7">Arylsulfatase</fullName>
    </submittedName>
</protein>
<accession>A0A1C4GVZ2</accession>
<dbReference type="GO" id="GO:0046872">
    <property type="term" value="F:metal ion binding"/>
    <property type="evidence" value="ECO:0007669"/>
    <property type="project" value="UniProtKB-KW"/>
</dbReference>
<dbReference type="PANTHER" id="PTHR42693:SF33">
    <property type="entry name" value="ARYLSULFATASE"/>
    <property type="match status" value="1"/>
</dbReference>
<name>A0A1C4GVZ2_9GAMM</name>
<reference evidence="7 8" key="1">
    <citation type="submission" date="2016-08" db="EMBL/GenBank/DDBJ databases">
        <authorList>
            <person name="Seilhamer J.J."/>
        </authorList>
    </citation>
    <scope>NUCLEOTIDE SEQUENCE [LARGE SCALE GENOMIC DNA]</scope>
    <source>
        <strain evidence="7 8">ANC 4874</strain>
    </source>
</reference>
<dbReference type="Gene3D" id="3.40.720.10">
    <property type="entry name" value="Alkaline Phosphatase, subunit A"/>
    <property type="match status" value="1"/>
</dbReference>
<dbReference type="CDD" id="cd16025">
    <property type="entry name" value="PAS_like"/>
    <property type="match status" value="1"/>
</dbReference>
<evidence type="ECO:0000313" key="7">
    <source>
        <dbReference type="EMBL" id="SCC72384.1"/>
    </source>
</evidence>
<gene>
    <name evidence="7" type="ORF">GA0116959_10966</name>
</gene>
<feature type="domain" description="Sulfatase N-terminal" evidence="6">
    <location>
        <begin position="23"/>
        <end position="430"/>
    </location>
</feature>
<dbReference type="InterPro" id="IPR024607">
    <property type="entry name" value="Sulfatase_CS"/>
</dbReference>
<dbReference type="InterPro" id="IPR000917">
    <property type="entry name" value="Sulfatase_N"/>
</dbReference>
<dbReference type="Proteomes" id="UP000243661">
    <property type="component" value="Unassembled WGS sequence"/>
</dbReference>
<dbReference type="Gene3D" id="3.30.1120.10">
    <property type="match status" value="1"/>
</dbReference>
<evidence type="ECO:0000256" key="2">
    <source>
        <dbReference type="ARBA" id="ARBA00022723"/>
    </source>
</evidence>
<dbReference type="AlphaFoldDB" id="A0A1C4GVZ2"/>